<gene>
    <name evidence="1" type="ORF">PDUR_26450</name>
</gene>
<keyword evidence="2" id="KW-1185">Reference proteome</keyword>
<dbReference type="STRING" id="44251.PDUR_26450"/>
<sequence length="174" mass="20851">MKIRIIGACGSGKTSIAKELSKRYGINYYETDNLVWERNADNRKNSIDVRDSMLNEILEEESWIIEGVHYKWGQDSFKKADLIFLLRPNKYLRDFRVIRRFVRTRLGFEQWNYKQTVKNLYTMIFEWNRSYDKKGIKDILELTDECSKKRVIIRDGKDIFKYIEGHFMGVSGRQ</sequence>
<name>A0A089J1F6_PAEDU</name>
<evidence type="ECO:0000313" key="2">
    <source>
        <dbReference type="Proteomes" id="UP000029409"/>
    </source>
</evidence>
<dbReference type="EMBL" id="CP009288">
    <property type="protein sequence ID" value="AIQ15019.1"/>
    <property type="molecule type" value="Genomic_DNA"/>
</dbReference>
<dbReference type="Pfam" id="PF13238">
    <property type="entry name" value="AAA_18"/>
    <property type="match status" value="1"/>
</dbReference>
<dbReference type="SUPFAM" id="SSF52540">
    <property type="entry name" value="P-loop containing nucleoside triphosphate hydrolases"/>
    <property type="match status" value="1"/>
</dbReference>
<dbReference type="Gene3D" id="3.40.50.300">
    <property type="entry name" value="P-loop containing nucleotide triphosphate hydrolases"/>
    <property type="match status" value="1"/>
</dbReference>
<dbReference type="InterPro" id="IPR027417">
    <property type="entry name" value="P-loop_NTPase"/>
</dbReference>
<organism evidence="1 2">
    <name type="scientific">Paenibacillus durus</name>
    <name type="common">Paenibacillus azotofixans</name>
    <dbReference type="NCBI Taxonomy" id="44251"/>
    <lineage>
        <taxon>Bacteria</taxon>
        <taxon>Bacillati</taxon>
        <taxon>Bacillota</taxon>
        <taxon>Bacilli</taxon>
        <taxon>Bacillales</taxon>
        <taxon>Paenibacillaceae</taxon>
        <taxon>Paenibacillus</taxon>
    </lineage>
</organism>
<evidence type="ECO:0008006" key="3">
    <source>
        <dbReference type="Google" id="ProtNLM"/>
    </source>
</evidence>
<proteinExistence type="predicted"/>
<accession>A0A089J1F6</accession>
<dbReference type="KEGG" id="pdu:PDUR_26450"/>
<dbReference type="Proteomes" id="UP000029409">
    <property type="component" value="Chromosome"/>
</dbReference>
<dbReference type="PANTHER" id="PTHR37816">
    <property type="entry name" value="YALI0E33011P"/>
    <property type="match status" value="1"/>
</dbReference>
<protein>
    <recommendedName>
        <fullName evidence="3">DNA topology modulation protein FlaR</fullName>
    </recommendedName>
</protein>
<dbReference type="eggNOG" id="COG0563">
    <property type="taxonomic scope" value="Bacteria"/>
</dbReference>
<dbReference type="InterPro" id="IPR052922">
    <property type="entry name" value="Cytidylate_Kinase-2"/>
</dbReference>
<evidence type="ECO:0000313" key="1">
    <source>
        <dbReference type="EMBL" id="AIQ15019.1"/>
    </source>
</evidence>
<dbReference type="PANTHER" id="PTHR37816:SF2">
    <property type="entry name" value="DNA TOPOLOGY MODULATION PROTEIN FLAR-RELATED PROTEIN"/>
    <property type="match status" value="1"/>
</dbReference>
<reference evidence="1 2" key="1">
    <citation type="submission" date="2014-08" db="EMBL/GenBank/DDBJ databases">
        <title>Comparative genomics of the Paenibacillus odorifer group.</title>
        <authorList>
            <person name="den Bakker H.C."/>
            <person name="Tsai Y.-C."/>
            <person name="Martin N."/>
            <person name="Korlach J."/>
            <person name="Wiedmann M."/>
        </authorList>
    </citation>
    <scope>NUCLEOTIDE SEQUENCE [LARGE SCALE GENOMIC DNA]</scope>
    <source>
        <strain evidence="1 2">DSM 1735</strain>
    </source>
</reference>
<dbReference type="AlphaFoldDB" id="A0A089J1F6"/>